<keyword evidence="7" id="KW-1185">Reference proteome</keyword>
<dbReference type="PANTHER" id="PTHR34835">
    <property type="entry name" value="OS07G0283600 PROTEIN-RELATED"/>
    <property type="match status" value="1"/>
</dbReference>
<evidence type="ECO:0000256" key="2">
    <source>
        <dbReference type="ARBA" id="ARBA00022670"/>
    </source>
</evidence>
<protein>
    <recommendedName>
        <fullName evidence="5">Ubiquitin-like protease family profile domain-containing protein</fullName>
    </recommendedName>
</protein>
<dbReference type="InterPro" id="IPR003653">
    <property type="entry name" value="Peptidase_C48_C"/>
</dbReference>
<gene>
    <name evidence="6" type="ORF">QN277_013007</name>
</gene>
<dbReference type="PROSITE" id="PS50600">
    <property type="entry name" value="ULP_PROTEASE"/>
    <property type="match status" value="1"/>
</dbReference>
<dbReference type="Gene3D" id="1.10.30.10">
    <property type="entry name" value="High mobility group box domain"/>
    <property type="match status" value="1"/>
</dbReference>
<name>A0AAE1N2C3_9FABA</name>
<keyword evidence="3" id="KW-0378">Hydrolase</keyword>
<comment type="similarity">
    <text evidence="1">Belongs to the peptidase C48 family.</text>
</comment>
<reference evidence="6" key="1">
    <citation type="submission" date="2023-10" db="EMBL/GenBank/DDBJ databases">
        <title>Chromosome-level genome of the transformable northern wattle, Acacia crassicarpa.</title>
        <authorList>
            <person name="Massaro I."/>
            <person name="Sinha N.R."/>
            <person name="Poethig S."/>
            <person name="Leichty A.R."/>
        </authorList>
    </citation>
    <scope>NUCLEOTIDE SEQUENCE</scope>
    <source>
        <strain evidence="6">Acra3RX</strain>
        <tissue evidence="6">Leaf</tissue>
    </source>
</reference>
<feature type="compositionally biased region" description="Basic and acidic residues" evidence="4">
    <location>
        <begin position="430"/>
        <end position="442"/>
    </location>
</feature>
<dbReference type="InterPro" id="IPR009071">
    <property type="entry name" value="HMG_box_dom"/>
</dbReference>
<dbReference type="SUPFAM" id="SSF47095">
    <property type="entry name" value="HMG-box"/>
    <property type="match status" value="1"/>
</dbReference>
<evidence type="ECO:0000259" key="5">
    <source>
        <dbReference type="PROSITE" id="PS50600"/>
    </source>
</evidence>
<dbReference type="Proteomes" id="UP001293593">
    <property type="component" value="Unassembled WGS sequence"/>
</dbReference>
<feature type="domain" description="Ubiquitin-like protease family profile" evidence="5">
    <location>
        <begin position="531"/>
        <end position="740"/>
    </location>
</feature>
<dbReference type="SUPFAM" id="SSF54001">
    <property type="entry name" value="Cysteine proteinases"/>
    <property type="match status" value="1"/>
</dbReference>
<evidence type="ECO:0000256" key="1">
    <source>
        <dbReference type="ARBA" id="ARBA00005234"/>
    </source>
</evidence>
<dbReference type="EMBL" id="JAWXYG010000002">
    <property type="protein sequence ID" value="KAK4281527.1"/>
    <property type="molecule type" value="Genomic_DNA"/>
</dbReference>
<dbReference type="Pfam" id="PF09011">
    <property type="entry name" value="HMG_box_2"/>
    <property type="match status" value="1"/>
</dbReference>
<comment type="caution">
    <text evidence="6">The sequence shown here is derived from an EMBL/GenBank/DDBJ whole genome shotgun (WGS) entry which is preliminary data.</text>
</comment>
<feature type="compositionally biased region" description="Polar residues" evidence="4">
    <location>
        <begin position="445"/>
        <end position="460"/>
    </location>
</feature>
<proteinExistence type="inferred from homology"/>
<evidence type="ECO:0000313" key="6">
    <source>
        <dbReference type="EMBL" id="KAK4281527.1"/>
    </source>
</evidence>
<organism evidence="6 7">
    <name type="scientific">Acacia crassicarpa</name>
    <name type="common">northern wattle</name>
    <dbReference type="NCBI Taxonomy" id="499986"/>
    <lineage>
        <taxon>Eukaryota</taxon>
        <taxon>Viridiplantae</taxon>
        <taxon>Streptophyta</taxon>
        <taxon>Embryophyta</taxon>
        <taxon>Tracheophyta</taxon>
        <taxon>Spermatophyta</taxon>
        <taxon>Magnoliopsida</taxon>
        <taxon>eudicotyledons</taxon>
        <taxon>Gunneridae</taxon>
        <taxon>Pentapetalae</taxon>
        <taxon>rosids</taxon>
        <taxon>fabids</taxon>
        <taxon>Fabales</taxon>
        <taxon>Fabaceae</taxon>
        <taxon>Caesalpinioideae</taxon>
        <taxon>mimosoid clade</taxon>
        <taxon>Acacieae</taxon>
        <taxon>Acacia</taxon>
    </lineage>
</organism>
<accession>A0AAE1N2C3</accession>
<evidence type="ECO:0000256" key="4">
    <source>
        <dbReference type="SAM" id="MobiDB-lite"/>
    </source>
</evidence>
<sequence>MATDEEVKPKVSGYKLFMKAYYKQKKKKNEEMVPLGQEAQSVKQAWNALREDEKERYRKRAQKLSMRQGKKYVVPFMTRCAPNQFMKLCQLIKDKPDMMERLEKIGFHKLVDICCAQIPRHLCGRFMDSFDPPTKNVSIRGKSLHVGPEDVRQIMGLPCHGRKIETNTNNQDKSFKELKRMYGSIPYKTIGNWLVERKKGMDFETLFVIYALGTLLCPSAAIKVSDTVLKVIVATKAAFTEYDWCTFILDELCNSIGVYKKKLRKGTVTAPLNIGGCMYFLMIYCLQHFPLGPVQAPTVEDAIIFWDDNRVKTRVQTERESNKGLLLPYGDGVGQSSTQLQPEPIFSHPEIKRTYDRVMSRVRSILQEELGSLQARLLGGREIDEDDGNDEGEGQREGESEDEEDGGDTEQEDGGDTEEEDGGDTEKEDDDMRSTKDDEGYKSEGGSSQKGQECDDTNYSNEDQVNVEEEFHNLRKSERLKKPAIGSPWVVTNIGKKRAKVADEKEALYQFCTATCTKEEEMEEFVQMHDYFLTRKELHCLRENAWINNRIMSMVAKTLVGDELQRAGHVKRHIFSAELMEKMSDNPQRWSWEAHEKEILPEHIGYNIGECDFIFGPTLHLNHWFCYVLDTKTMRFYALDSYVDSITYLRLQNEAEEAMKGCAQTKKPKRMTKTQQQQFNQKEWMASRCRECFLKIIQKVKPTLFGKGREIPDQVNWAKVHLQSDTNSCGVHVLSWLQGWDGSPKDNEGYTITKLSPDQLRLIKVECLWWLVTHDQNIHKQKVLSQLSENQQPKKKK</sequence>
<feature type="region of interest" description="Disordered" evidence="4">
    <location>
        <begin position="377"/>
        <end position="460"/>
    </location>
</feature>
<keyword evidence="2" id="KW-0645">Protease</keyword>
<dbReference type="GO" id="GO:0006508">
    <property type="term" value="P:proteolysis"/>
    <property type="evidence" value="ECO:0007669"/>
    <property type="project" value="UniProtKB-KW"/>
</dbReference>
<evidence type="ECO:0000256" key="3">
    <source>
        <dbReference type="ARBA" id="ARBA00022801"/>
    </source>
</evidence>
<dbReference type="AlphaFoldDB" id="A0AAE1N2C3"/>
<evidence type="ECO:0000313" key="7">
    <source>
        <dbReference type="Proteomes" id="UP001293593"/>
    </source>
</evidence>
<dbReference type="GO" id="GO:0008234">
    <property type="term" value="F:cysteine-type peptidase activity"/>
    <property type="evidence" value="ECO:0007669"/>
    <property type="project" value="InterPro"/>
</dbReference>
<feature type="compositionally biased region" description="Acidic residues" evidence="4">
    <location>
        <begin position="383"/>
        <end position="392"/>
    </location>
</feature>
<feature type="compositionally biased region" description="Acidic residues" evidence="4">
    <location>
        <begin position="399"/>
        <end position="429"/>
    </location>
</feature>
<dbReference type="InterPro" id="IPR038765">
    <property type="entry name" value="Papain-like_cys_pep_sf"/>
</dbReference>
<dbReference type="InterPro" id="IPR036910">
    <property type="entry name" value="HMG_box_dom_sf"/>
</dbReference>
<dbReference type="Gene3D" id="3.40.395.10">
    <property type="entry name" value="Adenoviral Proteinase, Chain A"/>
    <property type="match status" value="1"/>
</dbReference>